<dbReference type="SUPFAM" id="SSF46689">
    <property type="entry name" value="Homeodomain-like"/>
    <property type="match status" value="2"/>
</dbReference>
<evidence type="ECO:0000256" key="1">
    <source>
        <dbReference type="ARBA" id="ARBA00023015"/>
    </source>
</evidence>
<dbReference type="EMBL" id="JACRSU010000001">
    <property type="protein sequence ID" value="MBC8539644.1"/>
    <property type="molecule type" value="Genomic_DNA"/>
</dbReference>
<dbReference type="GO" id="GO:0003700">
    <property type="term" value="F:DNA-binding transcription factor activity"/>
    <property type="evidence" value="ECO:0007669"/>
    <property type="project" value="InterPro"/>
</dbReference>
<keyword evidence="6" id="KW-1185">Reference proteome</keyword>
<dbReference type="PROSITE" id="PS01124">
    <property type="entry name" value="HTH_ARAC_FAMILY_2"/>
    <property type="match status" value="1"/>
</dbReference>
<evidence type="ECO:0000259" key="4">
    <source>
        <dbReference type="PROSITE" id="PS01124"/>
    </source>
</evidence>
<dbReference type="PANTHER" id="PTHR43280">
    <property type="entry name" value="ARAC-FAMILY TRANSCRIPTIONAL REGULATOR"/>
    <property type="match status" value="1"/>
</dbReference>
<dbReference type="SUPFAM" id="SSF51215">
    <property type="entry name" value="Regulatory protein AraC"/>
    <property type="match status" value="1"/>
</dbReference>
<dbReference type="InterPro" id="IPR003313">
    <property type="entry name" value="AraC-bd"/>
</dbReference>
<dbReference type="RefSeq" id="WP_249310863.1">
    <property type="nucleotide sequence ID" value="NZ_JACRSU010000001.1"/>
</dbReference>
<evidence type="ECO:0000256" key="3">
    <source>
        <dbReference type="ARBA" id="ARBA00023163"/>
    </source>
</evidence>
<dbReference type="PROSITE" id="PS00041">
    <property type="entry name" value="HTH_ARAC_FAMILY_1"/>
    <property type="match status" value="1"/>
</dbReference>
<evidence type="ECO:0000313" key="5">
    <source>
        <dbReference type="EMBL" id="MBC8539644.1"/>
    </source>
</evidence>
<dbReference type="Gene3D" id="1.10.10.60">
    <property type="entry name" value="Homeodomain-like"/>
    <property type="match status" value="2"/>
</dbReference>
<keyword evidence="1" id="KW-0805">Transcription regulation</keyword>
<dbReference type="Pfam" id="PF12833">
    <property type="entry name" value="HTH_18"/>
    <property type="match status" value="1"/>
</dbReference>
<dbReference type="InterPro" id="IPR018062">
    <property type="entry name" value="HTH_AraC-typ_CS"/>
</dbReference>
<protein>
    <submittedName>
        <fullName evidence="5">AraC family transcriptional regulator</fullName>
    </submittedName>
</protein>
<evidence type="ECO:0000313" key="6">
    <source>
        <dbReference type="Proteomes" id="UP000611762"/>
    </source>
</evidence>
<gene>
    <name evidence="5" type="ORF">H8698_01485</name>
</gene>
<feature type="domain" description="HTH araC/xylS-type" evidence="4">
    <location>
        <begin position="189"/>
        <end position="287"/>
    </location>
</feature>
<keyword evidence="3" id="KW-0804">Transcription</keyword>
<organism evidence="5 6">
    <name type="scientific">Congzhengia minquanensis</name>
    <dbReference type="NCBI Taxonomy" id="2763657"/>
    <lineage>
        <taxon>Bacteria</taxon>
        <taxon>Bacillati</taxon>
        <taxon>Bacillota</taxon>
        <taxon>Clostridia</taxon>
        <taxon>Eubacteriales</taxon>
        <taxon>Oscillospiraceae</taxon>
        <taxon>Congzhengia</taxon>
    </lineage>
</organism>
<dbReference type="Proteomes" id="UP000611762">
    <property type="component" value="Unassembled WGS sequence"/>
</dbReference>
<keyword evidence="2" id="KW-0238">DNA-binding</keyword>
<dbReference type="SMART" id="SM00342">
    <property type="entry name" value="HTH_ARAC"/>
    <property type="match status" value="1"/>
</dbReference>
<dbReference type="InterPro" id="IPR018060">
    <property type="entry name" value="HTH_AraC"/>
</dbReference>
<dbReference type="GO" id="GO:0043565">
    <property type="term" value="F:sequence-specific DNA binding"/>
    <property type="evidence" value="ECO:0007669"/>
    <property type="project" value="InterPro"/>
</dbReference>
<sequence length="288" mass="33755">MILNEYSLSRANRLSKLVIPNVNDPFEIEILWLQHEDFNKTSTIFNNKLHKHTFYELHFVLDGENIIADKNGKTFSIKSGEAMILAPGSLHLSKYYTGNLKRFSIAFSLLENSTINKAFSALDFYIYKLSKMTINNLNCIFSECDRDNVLSSYIIRNRIFELINELLILGKYEEYMPQTTISSQDLLVNKIKKYIDDNSNIFLSCKDIADYCKYNEIYLNRIFKNRTGKTLLKYIHKKKIQHSKEMLKNKKISVTTISYTLGFSNEYYFNAFFKREVGVSPGVYRKYI</sequence>
<dbReference type="Pfam" id="PF02311">
    <property type="entry name" value="AraC_binding"/>
    <property type="match status" value="1"/>
</dbReference>
<dbReference type="PANTHER" id="PTHR43280:SF2">
    <property type="entry name" value="HTH-TYPE TRANSCRIPTIONAL REGULATOR EXSA"/>
    <property type="match status" value="1"/>
</dbReference>
<evidence type="ECO:0000256" key="2">
    <source>
        <dbReference type="ARBA" id="ARBA00023125"/>
    </source>
</evidence>
<dbReference type="InterPro" id="IPR009057">
    <property type="entry name" value="Homeodomain-like_sf"/>
</dbReference>
<name>A0A926HX37_9FIRM</name>
<accession>A0A926HX37</accession>
<reference evidence="5" key="1">
    <citation type="submission" date="2020-08" db="EMBL/GenBank/DDBJ databases">
        <title>Genome public.</title>
        <authorList>
            <person name="Liu C."/>
            <person name="Sun Q."/>
        </authorList>
    </citation>
    <scope>NUCLEOTIDE SEQUENCE</scope>
    <source>
        <strain evidence="5">H8</strain>
    </source>
</reference>
<dbReference type="AlphaFoldDB" id="A0A926HX37"/>
<dbReference type="InterPro" id="IPR037923">
    <property type="entry name" value="HTH-like"/>
</dbReference>
<dbReference type="InterPro" id="IPR020449">
    <property type="entry name" value="Tscrpt_reg_AraC-type_HTH"/>
</dbReference>
<proteinExistence type="predicted"/>
<comment type="caution">
    <text evidence="5">The sequence shown here is derived from an EMBL/GenBank/DDBJ whole genome shotgun (WGS) entry which is preliminary data.</text>
</comment>
<dbReference type="PRINTS" id="PR00032">
    <property type="entry name" value="HTHARAC"/>
</dbReference>